<dbReference type="SUPFAM" id="SSF55008">
    <property type="entry name" value="HMA, heavy metal-associated domain"/>
    <property type="match status" value="1"/>
</dbReference>
<dbReference type="InterPro" id="IPR017969">
    <property type="entry name" value="Heavy-metal-associated_CS"/>
</dbReference>
<dbReference type="KEGG" id="tcx:Tcr_0383"/>
<dbReference type="Gene3D" id="3.30.70.100">
    <property type="match status" value="1"/>
</dbReference>
<dbReference type="eggNOG" id="COG2608">
    <property type="taxonomic scope" value="Bacteria"/>
</dbReference>
<feature type="domain" description="HMA" evidence="2">
    <location>
        <begin position="1"/>
        <end position="66"/>
    </location>
</feature>
<dbReference type="PROSITE" id="PS01047">
    <property type="entry name" value="HMA_1"/>
    <property type="match status" value="1"/>
</dbReference>
<dbReference type="AlphaFoldDB" id="Q31IP4"/>
<proteinExistence type="predicted"/>
<dbReference type="STRING" id="317025.Tcr_0383"/>
<dbReference type="PROSITE" id="PS50846">
    <property type="entry name" value="HMA_2"/>
    <property type="match status" value="1"/>
</dbReference>
<dbReference type="GO" id="GO:0046872">
    <property type="term" value="F:metal ion binding"/>
    <property type="evidence" value="ECO:0007669"/>
    <property type="project" value="UniProtKB-KW"/>
</dbReference>
<evidence type="ECO:0000259" key="2">
    <source>
        <dbReference type="PROSITE" id="PS50846"/>
    </source>
</evidence>
<sequence>MHYSIQVENIKCGGCANSIQSSLNRIDEISQVDVDVEAGLVNFAAQTDLAAEAVKTQLLKMGYPEVGSTEGLNAMGAKAKSFVSCAVGKMSADSDTKS</sequence>
<gene>
    <name evidence="3" type="ordered locus">Tcr_0383</name>
</gene>
<keyword evidence="1" id="KW-0479">Metal-binding</keyword>
<dbReference type="InterPro" id="IPR006121">
    <property type="entry name" value="HMA_dom"/>
</dbReference>
<reference evidence="3" key="1">
    <citation type="submission" date="2006-07" db="EMBL/GenBank/DDBJ databases">
        <title>Complete sequence of Thiomicrospira crunogena XCL-2.</title>
        <authorList>
            <consortium name="US DOE Joint Genome Institute"/>
            <person name="Copeland A."/>
            <person name="Lucas S."/>
            <person name="Lapidus A."/>
            <person name="Barry K."/>
            <person name="Detter J.C."/>
            <person name="Glavina del Rio T."/>
            <person name="Hammon N."/>
            <person name="Israni S."/>
            <person name="Dalin E."/>
            <person name="Tice H."/>
            <person name="Pitluck S."/>
            <person name="Chain P."/>
            <person name="Malfatti S."/>
            <person name="Shin M."/>
            <person name="Vergez L."/>
            <person name="Schmutz J."/>
            <person name="Larimer F."/>
            <person name="Land M."/>
            <person name="Hauser L."/>
            <person name="Kyrpides N."/>
            <person name="Lykidis A."/>
            <person name="Scott K.M."/>
            <person name="Sievert S."/>
            <person name="Kerfeld C."/>
            <person name="Freyermuth S."/>
            <person name="Dobrinski K."/>
            <person name="Boller A."/>
            <person name="Fitzpatrick K."/>
            <person name="Thoma P."/>
            <person name="Moore J."/>
            <person name="Richardson P."/>
        </authorList>
    </citation>
    <scope>NUCLEOTIDE SEQUENCE</scope>
    <source>
        <strain evidence="3">XCL-2</strain>
    </source>
</reference>
<dbReference type="CDD" id="cd00371">
    <property type="entry name" value="HMA"/>
    <property type="match status" value="1"/>
</dbReference>
<organism evidence="3">
    <name type="scientific">Hydrogenovibrio crunogenus (strain DSM 25203 / XCL-2)</name>
    <name type="common">Thiomicrospira crunogena</name>
    <dbReference type="NCBI Taxonomy" id="317025"/>
    <lineage>
        <taxon>Bacteria</taxon>
        <taxon>Pseudomonadati</taxon>
        <taxon>Pseudomonadota</taxon>
        <taxon>Gammaproteobacteria</taxon>
        <taxon>Thiotrichales</taxon>
        <taxon>Piscirickettsiaceae</taxon>
        <taxon>Hydrogenovibrio</taxon>
    </lineage>
</organism>
<dbReference type="HOGENOM" id="CLU_134973_5_4_6"/>
<dbReference type="Pfam" id="PF00403">
    <property type="entry name" value="HMA"/>
    <property type="match status" value="1"/>
</dbReference>
<dbReference type="InterPro" id="IPR036163">
    <property type="entry name" value="HMA_dom_sf"/>
</dbReference>
<protein>
    <recommendedName>
        <fullName evidence="2">HMA domain-containing protein</fullName>
    </recommendedName>
</protein>
<dbReference type="EMBL" id="CP000109">
    <property type="protein sequence ID" value="ABB40979.1"/>
    <property type="molecule type" value="Genomic_DNA"/>
</dbReference>
<evidence type="ECO:0000313" key="3">
    <source>
        <dbReference type="EMBL" id="ABB40979.1"/>
    </source>
</evidence>
<accession>Q31IP4</accession>
<evidence type="ECO:0000256" key="1">
    <source>
        <dbReference type="ARBA" id="ARBA00022723"/>
    </source>
</evidence>
<name>Q31IP4_HYDCU</name>
<dbReference type="OrthoDB" id="9814359at2"/>